<name>A0A5C7FLR1_9BACT</name>
<evidence type="ECO:0000313" key="3">
    <source>
        <dbReference type="Proteomes" id="UP000321907"/>
    </source>
</evidence>
<accession>A0A5C7FLR1</accession>
<dbReference type="InterPro" id="IPR028098">
    <property type="entry name" value="Glyco_trans_4-like_N"/>
</dbReference>
<dbReference type="CDD" id="cd03808">
    <property type="entry name" value="GT4_CapM-like"/>
    <property type="match status" value="1"/>
</dbReference>
<protein>
    <submittedName>
        <fullName evidence="2">Glycosyltransferase family 4 protein</fullName>
    </submittedName>
</protein>
<sequence>MKPPLTVAIISNTAWSLVNFRTRLMESLREAGHRVVAVAPPDDYVDSVNALCDVFVPLKELSAKGKNPAQDYRLYREFCAIFRKHGIDFAFTFTAKPNIYGAMAGKRCGVPVVPTVNGLGNVFIEKSPTQVLMRALYRRAFRSCPTVLFQNIDDEELFLEAGIVELGQCGNVPGSGVDLKKFPVKERASARPYRRFLFTARLVREKGVFYFLSVAEKIRQSDLPAEFVVIGMPANNPSSISPDALSEYVFKKSITYLGQTDDMNAALEKTDVLVLPSYYREGIPRILLEGLAKGLPIITTDSVGCRETVTNEVNGLLIAPRSERALEQAVRSMLERSEEELEGMGRASRRLAEERFDVNQVVSTYLSILEA</sequence>
<dbReference type="AlphaFoldDB" id="A0A5C7FLR1"/>
<dbReference type="PANTHER" id="PTHR12526:SF638">
    <property type="entry name" value="SPORE COAT PROTEIN SA"/>
    <property type="match status" value="1"/>
</dbReference>
<dbReference type="RefSeq" id="WP_147929419.1">
    <property type="nucleotide sequence ID" value="NZ_VOXD01000004.1"/>
</dbReference>
<dbReference type="Gene3D" id="3.40.50.2000">
    <property type="entry name" value="Glycogen Phosphorylase B"/>
    <property type="match status" value="2"/>
</dbReference>
<gene>
    <name evidence="2" type="ORF">FUA23_03940</name>
</gene>
<dbReference type="EMBL" id="VOXD01000004">
    <property type="protein sequence ID" value="TXF90961.1"/>
    <property type="molecule type" value="Genomic_DNA"/>
</dbReference>
<dbReference type="Pfam" id="PF13439">
    <property type="entry name" value="Glyco_transf_4"/>
    <property type="match status" value="1"/>
</dbReference>
<dbReference type="PANTHER" id="PTHR12526">
    <property type="entry name" value="GLYCOSYLTRANSFERASE"/>
    <property type="match status" value="1"/>
</dbReference>
<organism evidence="2 3">
    <name type="scientific">Neolewinella aurantiaca</name>
    <dbReference type="NCBI Taxonomy" id="2602767"/>
    <lineage>
        <taxon>Bacteria</taxon>
        <taxon>Pseudomonadati</taxon>
        <taxon>Bacteroidota</taxon>
        <taxon>Saprospiria</taxon>
        <taxon>Saprospirales</taxon>
        <taxon>Lewinellaceae</taxon>
        <taxon>Neolewinella</taxon>
    </lineage>
</organism>
<evidence type="ECO:0000259" key="1">
    <source>
        <dbReference type="Pfam" id="PF13439"/>
    </source>
</evidence>
<dbReference type="SUPFAM" id="SSF53756">
    <property type="entry name" value="UDP-Glycosyltransferase/glycogen phosphorylase"/>
    <property type="match status" value="1"/>
</dbReference>
<keyword evidence="3" id="KW-1185">Reference proteome</keyword>
<dbReference type="GO" id="GO:0016757">
    <property type="term" value="F:glycosyltransferase activity"/>
    <property type="evidence" value="ECO:0007669"/>
    <property type="project" value="UniProtKB-ARBA"/>
</dbReference>
<dbReference type="Proteomes" id="UP000321907">
    <property type="component" value="Unassembled WGS sequence"/>
</dbReference>
<comment type="caution">
    <text evidence="2">The sequence shown here is derived from an EMBL/GenBank/DDBJ whole genome shotgun (WGS) entry which is preliminary data.</text>
</comment>
<feature type="domain" description="Glycosyltransferase subfamily 4-like N-terminal" evidence="1">
    <location>
        <begin position="23"/>
        <end position="148"/>
    </location>
</feature>
<proteinExistence type="predicted"/>
<dbReference type="Pfam" id="PF13692">
    <property type="entry name" value="Glyco_trans_1_4"/>
    <property type="match status" value="1"/>
</dbReference>
<dbReference type="OrthoDB" id="9790710at2"/>
<evidence type="ECO:0000313" key="2">
    <source>
        <dbReference type="EMBL" id="TXF90961.1"/>
    </source>
</evidence>
<reference evidence="2 3" key="1">
    <citation type="submission" date="2019-08" db="EMBL/GenBank/DDBJ databases">
        <title>Lewinella sp. strain SSH13 Genome sequencing and assembly.</title>
        <authorList>
            <person name="Kim I."/>
        </authorList>
    </citation>
    <scope>NUCLEOTIDE SEQUENCE [LARGE SCALE GENOMIC DNA]</scope>
    <source>
        <strain evidence="2 3">SSH13</strain>
    </source>
</reference>
<keyword evidence="2" id="KW-0808">Transferase</keyword>